<gene>
    <name evidence="2" type="ORF">A2642_02485</name>
</gene>
<dbReference type="EMBL" id="MFTJ01000002">
    <property type="protein sequence ID" value="OGI66733.1"/>
    <property type="molecule type" value="Genomic_DNA"/>
</dbReference>
<dbReference type="Proteomes" id="UP000178700">
    <property type="component" value="Unassembled WGS sequence"/>
</dbReference>
<organism evidence="2 3">
    <name type="scientific">Candidatus Nomurabacteria bacterium RIFCSPHIGHO2_01_FULL_39_10</name>
    <dbReference type="NCBI Taxonomy" id="1801733"/>
    <lineage>
        <taxon>Bacteria</taxon>
        <taxon>Candidatus Nomuraibacteriota</taxon>
    </lineage>
</organism>
<dbReference type="AlphaFoldDB" id="A0A1F6VAQ4"/>
<sequence length="84" mass="9678">MVTCRLGLCRGEGDVIIAEGTFHGKIVAPKHNNHKGRDFELFVQLDGMDKVMLEYNPQEILEFSHRGRAMKNLLDILKKEKQRI</sequence>
<evidence type="ECO:0000313" key="3">
    <source>
        <dbReference type="Proteomes" id="UP000178700"/>
    </source>
</evidence>
<evidence type="ECO:0000256" key="1">
    <source>
        <dbReference type="ARBA" id="ARBA00022801"/>
    </source>
</evidence>
<dbReference type="InterPro" id="IPR002637">
    <property type="entry name" value="RdgB/HAM1"/>
</dbReference>
<comment type="caution">
    <text evidence="2">The sequence shown here is derived from an EMBL/GenBank/DDBJ whole genome shotgun (WGS) entry which is preliminary data.</text>
</comment>
<dbReference type="Pfam" id="PF01725">
    <property type="entry name" value="Ham1p_like"/>
    <property type="match status" value="1"/>
</dbReference>
<dbReference type="GO" id="GO:0047429">
    <property type="term" value="F:nucleoside triphosphate diphosphatase activity"/>
    <property type="evidence" value="ECO:0007669"/>
    <property type="project" value="InterPro"/>
</dbReference>
<dbReference type="SUPFAM" id="SSF52972">
    <property type="entry name" value="ITPase-like"/>
    <property type="match status" value="1"/>
</dbReference>
<dbReference type="Gene3D" id="3.90.950.10">
    <property type="match status" value="1"/>
</dbReference>
<reference evidence="2 3" key="1">
    <citation type="journal article" date="2016" name="Nat. Commun.">
        <title>Thousands of microbial genomes shed light on interconnected biogeochemical processes in an aquifer system.</title>
        <authorList>
            <person name="Anantharaman K."/>
            <person name="Brown C.T."/>
            <person name="Hug L.A."/>
            <person name="Sharon I."/>
            <person name="Castelle C.J."/>
            <person name="Probst A.J."/>
            <person name="Thomas B.C."/>
            <person name="Singh A."/>
            <person name="Wilkins M.J."/>
            <person name="Karaoz U."/>
            <person name="Brodie E.L."/>
            <person name="Williams K.H."/>
            <person name="Hubbard S.S."/>
            <person name="Banfield J.F."/>
        </authorList>
    </citation>
    <scope>NUCLEOTIDE SEQUENCE [LARGE SCALE GENOMIC DNA]</scope>
</reference>
<accession>A0A1F6VAQ4</accession>
<protein>
    <submittedName>
        <fullName evidence="2">Uncharacterized protein</fullName>
    </submittedName>
</protein>
<name>A0A1F6VAQ4_9BACT</name>
<proteinExistence type="predicted"/>
<dbReference type="GO" id="GO:0009143">
    <property type="term" value="P:nucleoside triphosphate catabolic process"/>
    <property type="evidence" value="ECO:0007669"/>
    <property type="project" value="InterPro"/>
</dbReference>
<keyword evidence="1" id="KW-0378">Hydrolase</keyword>
<evidence type="ECO:0000313" key="2">
    <source>
        <dbReference type="EMBL" id="OGI66733.1"/>
    </source>
</evidence>
<dbReference type="InterPro" id="IPR029001">
    <property type="entry name" value="ITPase-like_fam"/>
</dbReference>